<dbReference type="InterPro" id="IPR011978">
    <property type="entry name" value="YgfB-like"/>
</dbReference>
<dbReference type="SUPFAM" id="SSF101327">
    <property type="entry name" value="YgfB-like"/>
    <property type="match status" value="1"/>
</dbReference>
<dbReference type="Proteomes" id="UP000678374">
    <property type="component" value="Unassembled WGS sequence"/>
</dbReference>
<dbReference type="AlphaFoldDB" id="A0A940YN16"/>
<dbReference type="NCBIfam" id="TIGR02292">
    <property type="entry name" value="ygfB_yecA"/>
    <property type="match status" value="1"/>
</dbReference>
<name>A0A940YN16_9BURK</name>
<evidence type="ECO:0000313" key="2">
    <source>
        <dbReference type="Proteomes" id="UP000678374"/>
    </source>
</evidence>
<protein>
    <submittedName>
        <fullName evidence="1">UPF0149 family protein</fullName>
    </submittedName>
</protein>
<proteinExistence type="predicted"/>
<organism evidence="1 2">
    <name type="scientific">Ideonella aquatica</name>
    <dbReference type="NCBI Taxonomy" id="2824119"/>
    <lineage>
        <taxon>Bacteria</taxon>
        <taxon>Pseudomonadati</taxon>
        <taxon>Pseudomonadota</taxon>
        <taxon>Betaproteobacteria</taxon>
        <taxon>Burkholderiales</taxon>
        <taxon>Sphaerotilaceae</taxon>
        <taxon>Ideonella</taxon>
    </lineage>
</organism>
<gene>
    <name evidence="1" type="ORF">KAK06_08145</name>
</gene>
<dbReference type="EMBL" id="JAGQDE010000005">
    <property type="protein sequence ID" value="MBQ0958928.1"/>
    <property type="molecule type" value="Genomic_DNA"/>
</dbReference>
<comment type="caution">
    <text evidence="1">The sequence shown here is derived from an EMBL/GenBank/DDBJ whole genome shotgun (WGS) entry which is preliminary data.</text>
</comment>
<keyword evidence="2" id="KW-1185">Reference proteome</keyword>
<reference evidence="1" key="1">
    <citation type="submission" date="2021-04" db="EMBL/GenBank/DDBJ databases">
        <title>The genome sequence of Ideonella sp. 4Y11.</title>
        <authorList>
            <person name="Liu Y."/>
        </authorList>
    </citation>
    <scope>NUCLEOTIDE SEQUENCE</scope>
    <source>
        <strain evidence="1">4Y11</strain>
    </source>
</reference>
<sequence length="202" mass="21734">MQYPQFNRASPNTPLTEAELEQLDQWLLQLAQSGRDGVMSLDGLDGYLTALAVGPASVLDTLPTADWLPAVWGGDGEDGAPFASNQQRKRTVVLVLRHLQAILSTLREHPTLWEPVFSLAEQGEHEWADAGDWCTGFLQATDLDPAAWAPLFDDPQLGPQLVPIALLGGDGEDGNEDLDDPAVRESLSRAAAEAALALAERG</sequence>
<dbReference type="InterPro" id="IPR036255">
    <property type="entry name" value="YgfB-like_sf"/>
</dbReference>
<accession>A0A940YN16</accession>
<dbReference type="Gene3D" id="1.20.120.740">
    <property type="entry name" value="YgfB uncharacterised protein family UPF0149, PF03695"/>
    <property type="match status" value="1"/>
</dbReference>
<evidence type="ECO:0000313" key="1">
    <source>
        <dbReference type="EMBL" id="MBQ0958928.1"/>
    </source>
</evidence>
<dbReference type="Pfam" id="PF03695">
    <property type="entry name" value="UPF0149"/>
    <property type="match status" value="1"/>
</dbReference>
<dbReference type="RefSeq" id="WP_210801439.1">
    <property type="nucleotide sequence ID" value="NZ_JAGQDE010000005.1"/>
</dbReference>